<dbReference type="GO" id="GO:0016459">
    <property type="term" value="C:myosin complex"/>
    <property type="evidence" value="ECO:0007669"/>
    <property type="project" value="InterPro"/>
</dbReference>
<comment type="catalytic activity">
    <reaction evidence="8">
        <text>L-threonyl-[protein] + ATP = O-phospho-L-threonyl-[protein] + ADP + H(+)</text>
        <dbReference type="Rhea" id="RHEA:46608"/>
        <dbReference type="Rhea" id="RHEA-COMP:11060"/>
        <dbReference type="Rhea" id="RHEA-COMP:11605"/>
        <dbReference type="ChEBI" id="CHEBI:15378"/>
        <dbReference type="ChEBI" id="CHEBI:30013"/>
        <dbReference type="ChEBI" id="CHEBI:30616"/>
        <dbReference type="ChEBI" id="CHEBI:61977"/>
        <dbReference type="ChEBI" id="CHEBI:456216"/>
        <dbReference type="EC" id="2.7.11.1"/>
    </reaction>
</comment>
<dbReference type="Pfam" id="PF06017">
    <property type="entry name" value="Myosin_TH1"/>
    <property type="match status" value="1"/>
</dbReference>
<dbReference type="SMART" id="SM00220">
    <property type="entry name" value="S_TKc"/>
    <property type="match status" value="1"/>
</dbReference>
<evidence type="ECO:0000259" key="12">
    <source>
        <dbReference type="PROSITE" id="PS50011"/>
    </source>
</evidence>
<evidence type="ECO:0000256" key="2">
    <source>
        <dbReference type="ARBA" id="ARBA00022527"/>
    </source>
</evidence>
<dbReference type="EC" id="2.7.11.1" evidence="1"/>
<evidence type="ECO:0000256" key="9">
    <source>
        <dbReference type="ARBA" id="ARBA00048679"/>
    </source>
</evidence>
<dbReference type="PROSITE" id="PS00107">
    <property type="entry name" value="PROTEIN_KINASE_ATP"/>
    <property type="match status" value="1"/>
</dbReference>
<evidence type="ECO:0000256" key="4">
    <source>
        <dbReference type="ARBA" id="ARBA00022679"/>
    </source>
</evidence>
<keyword evidence="11" id="KW-1133">Transmembrane helix</keyword>
<dbReference type="GO" id="GO:0005524">
    <property type="term" value="F:ATP binding"/>
    <property type="evidence" value="ECO:0007669"/>
    <property type="project" value="UniProtKB-UniRule"/>
</dbReference>
<dbReference type="PANTHER" id="PTHR24351">
    <property type="entry name" value="RIBOSOMAL PROTEIN S6 KINASE"/>
    <property type="match status" value="1"/>
</dbReference>
<dbReference type="Proteomes" id="UP000688137">
    <property type="component" value="Unassembled WGS sequence"/>
</dbReference>
<evidence type="ECO:0000256" key="5">
    <source>
        <dbReference type="ARBA" id="ARBA00022741"/>
    </source>
</evidence>
<evidence type="ECO:0000256" key="7">
    <source>
        <dbReference type="ARBA" id="ARBA00022840"/>
    </source>
</evidence>
<dbReference type="InterPro" id="IPR017441">
    <property type="entry name" value="Protein_kinase_ATP_BS"/>
</dbReference>
<keyword evidence="5 10" id="KW-0547">Nucleotide-binding</keyword>
<dbReference type="FunFam" id="3.30.200.20:FF:000048">
    <property type="entry name" value="Non-specific serine/threonine protein kinase"/>
    <property type="match status" value="1"/>
</dbReference>
<dbReference type="InterPro" id="IPR000961">
    <property type="entry name" value="AGC-kinase_C"/>
</dbReference>
<dbReference type="FunFam" id="1.10.510.10:FF:000210">
    <property type="entry name" value="Non-specific serine/threonine protein kinase"/>
    <property type="match status" value="1"/>
</dbReference>
<evidence type="ECO:0000256" key="6">
    <source>
        <dbReference type="ARBA" id="ARBA00022777"/>
    </source>
</evidence>
<evidence type="ECO:0000313" key="15">
    <source>
        <dbReference type="EMBL" id="CAD8086422.1"/>
    </source>
</evidence>
<keyword evidence="4" id="KW-0808">Transferase</keyword>
<keyword evidence="7 10" id="KW-0067">ATP-binding</keyword>
<dbReference type="InterPro" id="IPR008271">
    <property type="entry name" value="Ser/Thr_kinase_AS"/>
</dbReference>
<dbReference type="PROSITE" id="PS00108">
    <property type="entry name" value="PROTEIN_KINASE_ST"/>
    <property type="match status" value="1"/>
</dbReference>
<keyword evidence="2" id="KW-0723">Serine/threonine-protein kinase</keyword>
<dbReference type="PROSITE" id="PS50011">
    <property type="entry name" value="PROTEIN_KINASE_DOM"/>
    <property type="match status" value="1"/>
</dbReference>
<evidence type="ECO:0000259" key="14">
    <source>
        <dbReference type="PROSITE" id="PS51757"/>
    </source>
</evidence>
<keyword evidence="16" id="KW-1185">Reference proteome</keyword>
<evidence type="ECO:0000256" key="1">
    <source>
        <dbReference type="ARBA" id="ARBA00012513"/>
    </source>
</evidence>
<dbReference type="GO" id="GO:0004674">
    <property type="term" value="F:protein serine/threonine kinase activity"/>
    <property type="evidence" value="ECO:0007669"/>
    <property type="project" value="UniProtKB-KW"/>
</dbReference>
<keyword evidence="3" id="KW-0597">Phosphoprotein</keyword>
<keyword evidence="11" id="KW-0472">Membrane</keyword>
<comment type="catalytic activity">
    <reaction evidence="9">
        <text>L-seryl-[protein] + ATP = O-phospho-L-seryl-[protein] + ADP + H(+)</text>
        <dbReference type="Rhea" id="RHEA:17989"/>
        <dbReference type="Rhea" id="RHEA-COMP:9863"/>
        <dbReference type="Rhea" id="RHEA-COMP:11604"/>
        <dbReference type="ChEBI" id="CHEBI:15378"/>
        <dbReference type="ChEBI" id="CHEBI:29999"/>
        <dbReference type="ChEBI" id="CHEBI:30616"/>
        <dbReference type="ChEBI" id="CHEBI:83421"/>
        <dbReference type="ChEBI" id="CHEBI:456216"/>
        <dbReference type="EC" id="2.7.11.1"/>
    </reaction>
</comment>
<proteinExistence type="predicted"/>
<dbReference type="InterPro" id="IPR045270">
    <property type="entry name" value="STKc_AGC"/>
</dbReference>
<feature type="domain" description="AGC-kinase C-terminal" evidence="13">
    <location>
        <begin position="472"/>
        <end position="544"/>
    </location>
</feature>
<dbReference type="InterPro" id="IPR010926">
    <property type="entry name" value="Myosin_TH1"/>
</dbReference>
<protein>
    <recommendedName>
        <fullName evidence="1">non-specific serine/threonine protein kinase</fullName>
        <ecNumber evidence="1">2.7.11.1</ecNumber>
    </recommendedName>
</protein>
<dbReference type="InterPro" id="IPR017892">
    <property type="entry name" value="Pkinase_C"/>
</dbReference>
<dbReference type="AlphaFoldDB" id="A0A8S1N3B9"/>
<feature type="domain" description="TH1" evidence="14">
    <location>
        <begin position="1"/>
        <end position="199"/>
    </location>
</feature>
<name>A0A8S1N3B9_PARPR</name>
<dbReference type="Pfam" id="PF00433">
    <property type="entry name" value="Pkinase_C"/>
    <property type="match status" value="1"/>
</dbReference>
<dbReference type="PROSITE" id="PS51757">
    <property type="entry name" value="TH1"/>
    <property type="match status" value="1"/>
</dbReference>
<evidence type="ECO:0000256" key="3">
    <source>
        <dbReference type="ARBA" id="ARBA00022553"/>
    </source>
</evidence>
<evidence type="ECO:0000256" key="10">
    <source>
        <dbReference type="PROSITE-ProRule" id="PRU10141"/>
    </source>
</evidence>
<feature type="domain" description="Protein kinase" evidence="12">
    <location>
        <begin position="214"/>
        <end position="471"/>
    </location>
</feature>
<evidence type="ECO:0000313" key="16">
    <source>
        <dbReference type="Proteomes" id="UP000688137"/>
    </source>
</evidence>
<dbReference type="PROSITE" id="PS51285">
    <property type="entry name" value="AGC_KINASE_CTER"/>
    <property type="match status" value="1"/>
</dbReference>
<gene>
    <name evidence="15" type="ORF">PPRIM_AZ9-3.1.T0760183</name>
</gene>
<feature type="transmembrane region" description="Helical" evidence="11">
    <location>
        <begin position="1059"/>
        <end position="1082"/>
    </location>
</feature>
<keyword evidence="11" id="KW-0812">Transmembrane</keyword>
<sequence>MNSQSLSVSGISDKAQIINNKEILEQFENGEKIMLSTLIIKVNQNQKKQERIFLITNKYVYNIIPKSDSRIMQIFGKIMSNQIKRKIKLSSIQAVSVTSLGAEFVIHVPSEYDYRFQSADYRKQILETLCLCYQTVNQRKLPFFFKDDFTLVSVCTTENDVKKGIKRFPTEKPIELDIKELREHSNRKPQEQLIYKRPGLQKQISSTIISIEDFDLIKVLGRGAFGKVMMCEKKDSKELYAIKSLRKEHIMDKNQIEHTRAERKLLEEIENPFLISLEYAFQTEEKLFFVMRFMRGGELFKHLRDKRRFPEQTAQFYAASILLALEYLHKMQVVYRDLKPENILMDEFGYIKMTDYGLAKFLKPGDFTYSFVGTPEYLAPEIIRQNGHGLGVDWWSFGILIYEMLVGRPPFFSQNQSQLFKSIVESDVVFPSQLTLSNQVKDLIVQLLIKNPFERLGHNGDAQQIKEHPWFREYPFQDLIDKKLQAPIVPKLYDKLDVQNFDQEFTREEAMNSVVNMDPKLIEKFKQDFGGVTYVPNNNAEVLNLTSKTLTIQDSYGGIIEVIQGSEYRLKIFENAEYAINIELKKNSSSPKDICFSKQSTIQFGEYESHHKVIYNSTLNPDEEHANDPSYYLSSPIMINMVHTKQGLVIVTSDHTLLNYKVSQNYSSKTGFSTQLLSIIDFKNLRKHTTELEVPQIIYVPFNEYIYIIYQDQIIGGKIDKNIELAIIPFSGFQNQNSYINQIKVYQNFLFVPSGQDGLNIYKFEESGNINYHSTLSSSNLFFKIVPIHLIDIVFSISNTTYAYILDQLNGVSRFQVKKDGINVELIRDDQFGLIPIKNAMTLAVSPDEFVLVLKQVGVFQQLIEIGFINSDWFFLKTHHLTGQYFDIDIGPTFVLLRGKDEHRIIRVGIYEEFEPDYIFYTQADYYTEKANSFHEQYVFIPKLQAVEFYNDNFAIGNDPSKWSFNQSYPFILGLTQHTIVELPYISQPPYVYCSPDSNQDVGIVYKYDINLYSTSCPEKDKYLEQNPNIPYQTVQCLYQDSFNVKAIQAKGKLYDTQFQVIIIICLILFLTVLISISIFLYRKYHKQEESLTRSIQGFENNREYDFEPNEAPL</sequence>
<dbReference type="SMART" id="SM00133">
    <property type="entry name" value="S_TK_X"/>
    <property type="match status" value="1"/>
</dbReference>
<comment type="caution">
    <text evidence="15">The sequence shown here is derived from an EMBL/GenBank/DDBJ whole genome shotgun (WGS) entry which is preliminary data.</text>
</comment>
<accession>A0A8S1N3B9</accession>
<evidence type="ECO:0000256" key="8">
    <source>
        <dbReference type="ARBA" id="ARBA00047899"/>
    </source>
</evidence>
<evidence type="ECO:0000259" key="13">
    <source>
        <dbReference type="PROSITE" id="PS51285"/>
    </source>
</evidence>
<dbReference type="Pfam" id="PF00069">
    <property type="entry name" value="Pkinase"/>
    <property type="match status" value="1"/>
</dbReference>
<organism evidence="15 16">
    <name type="scientific">Paramecium primaurelia</name>
    <dbReference type="NCBI Taxonomy" id="5886"/>
    <lineage>
        <taxon>Eukaryota</taxon>
        <taxon>Sar</taxon>
        <taxon>Alveolata</taxon>
        <taxon>Ciliophora</taxon>
        <taxon>Intramacronucleata</taxon>
        <taxon>Oligohymenophorea</taxon>
        <taxon>Peniculida</taxon>
        <taxon>Parameciidae</taxon>
        <taxon>Paramecium</taxon>
    </lineage>
</organism>
<dbReference type="InterPro" id="IPR000719">
    <property type="entry name" value="Prot_kinase_dom"/>
</dbReference>
<feature type="binding site" evidence="10">
    <location>
        <position position="243"/>
    </location>
    <ligand>
        <name>ATP</name>
        <dbReference type="ChEBI" id="CHEBI:30616"/>
    </ligand>
</feature>
<evidence type="ECO:0000256" key="11">
    <source>
        <dbReference type="SAM" id="Phobius"/>
    </source>
</evidence>
<dbReference type="EMBL" id="CAJJDM010000079">
    <property type="protein sequence ID" value="CAD8086422.1"/>
    <property type="molecule type" value="Genomic_DNA"/>
</dbReference>
<reference evidence="15" key="1">
    <citation type="submission" date="2021-01" db="EMBL/GenBank/DDBJ databases">
        <authorList>
            <consortium name="Genoscope - CEA"/>
            <person name="William W."/>
        </authorList>
    </citation>
    <scope>NUCLEOTIDE SEQUENCE</scope>
</reference>
<dbReference type="CDD" id="cd05123">
    <property type="entry name" value="STKc_AGC"/>
    <property type="match status" value="1"/>
</dbReference>
<keyword evidence="6" id="KW-0418">Kinase</keyword>
<dbReference type="GO" id="GO:0003774">
    <property type="term" value="F:cytoskeletal motor activity"/>
    <property type="evidence" value="ECO:0007669"/>
    <property type="project" value="InterPro"/>
</dbReference>